<comment type="subunit">
    <text evidence="8">Component of the spliceosome. Present in the activated B complex, the catalytically activated B* complex which catalyzes the branching, the catalytic step 1 C complex catalyzing the exon ligation, and the postcatalytic P complex containing the ligated exons (mRNA) and the excised lariat intron.</text>
</comment>
<reference evidence="10 11" key="1">
    <citation type="submission" date="2016-04" db="EMBL/GenBank/DDBJ databases">
        <title>The genome of Intoshia linei affirms orthonectids as highly simplified spiralians.</title>
        <authorList>
            <person name="Mikhailov K.V."/>
            <person name="Slusarev G.S."/>
            <person name="Nikitin M.A."/>
            <person name="Logacheva M.D."/>
            <person name="Penin A."/>
            <person name="Aleoshin V."/>
            <person name="Panchin Y.V."/>
        </authorList>
    </citation>
    <scope>NUCLEOTIDE SEQUENCE [LARGE SCALE GENOMIC DNA]</scope>
    <source>
        <strain evidence="10">Intl2013</strain>
        <tissue evidence="10">Whole animal</tissue>
    </source>
</reference>
<dbReference type="PANTHER" id="PTHR12111:SF1">
    <property type="entry name" value="SPLICING FACTOR YJU2"/>
    <property type="match status" value="1"/>
</dbReference>
<evidence type="ECO:0000256" key="5">
    <source>
        <dbReference type="ARBA" id="ARBA00022833"/>
    </source>
</evidence>
<dbReference type="OrthoDB" id="674963at2759"/>
<feature type="compositionally biased region" description="Polar residues" evidence="9">
    <location>
        <begin position="248"/>
        <end position="258"/>
    </location>
</feature>
<keyword evidence="11" id="KW-1185">Reference proteome</keyword>
<evidence type="ECO:0000256" key="7">
    <source>
        <dbReference type="ARBA" id="ARBA00023242"/>
    </source>
</evidence>
<evidence type="ECO:0000256" key="9">
    <source>
        <dbReference type="SAM" id="MobiDB-lite"/>
    </source>
</evidence>
<feature type="region of interest" description="Disordered" evidence="9">
    <location>
        <begin position="207"/>
        <end position="267"/>
    </location>
</feature>
<dbReference type="Pfam" id="PF04502">
    <property type="entry name" value="Saf4_Yju2"/>
    <property type="match status" value="1"/>
</dbReference>
<comment type="caution">
    <text evidence="10">The sequence shown here is derived from an EMBL/GenBank/DDBJ whole genome shotgun (WGS) entry which is preliminary data.</text>
</comment>
<dbReference type="InterPro" id="IPR043701">
    <property type="entry name" value="Yju2"/>
</dbReference>
<dbReference type="GO" id="GO:0046872">
    <property type="term" value="F:metal ion binding"/>
    <property type="evidence" value="ECO:0007669"/>
    <property type="project" value="UniProtKB-KW"/>
</dbReference>
<evidence type="ECO:0000256" key="8">
    <source>
        <dbReference type="HAMAP-Rule" id="MF_03226"/>
    </source>
</evidence>
<feature type="binding site" evidence="8">
    <location>
        <position position="80"/>
    </location>
    <ligand>
        <name>Zn(2+)</name>
        <dbReference type="ChEBI" id="CHEBI:29105"/>
    </ligand>
</feature>
<dbReference type="AlphaFoldDB" id="A0A177AYE6"/>
<protein>
    <recommendedName>
        <fullName evidence="8">Splicing factor YJU2</fullName>
    </recommendedName>
</protein>
<sequence length="267" mass="31184">MSERKVLNKYYPPNYDPTKIPKGKRCKNRIFEIRIMAPFNMKCNTCGTIIPKAKKFNSRKENVEDKTYLGLLLFRFYIRCPQCLSEIAFRTDLEHGDYEMEAGAKRCYEATRLAWIAEKDKLEKEALENENNPMAMVENRMKQSKQEMEIMENIEELKERSCQNSNLTADDLLDMIEIPETQNTQIDEETELIKELSEIRNNVVRLRSNSESSKDSNLDEPIQTDTLRSKKKVPSYFQGIMKKRKTDSSINENSTKQSLVEAYSDSD</sequence>
<proteinExistence type="inferred from homology"/>
<feature type="binding site" evidence="8">
    <location>
        <position position="46"/>
    </location>
    <ligand>
        <name>Zn(2+)</name>
        <dbReference type="ChEBI" id="CHEBI:29105"/>
    </ligand>
</feature>
<dbReference type="PANTHER" id="PTHR12111">
    <property type="entry name" value="SPLICING FACTOR YJU2"/>
    <property type="match status" value="1"/>
</dbReference>
<evidence type="ECO:0000313" key="11">
    <source>
        <dbReference type="Proteomes" id="UP000078046"/>
    </source>
</evidence>
<evidence type="ECO:0000313" key="10">
    <source>
        <dbReference type="EMBL" id="OAF67028.1"/>
    </source>
</evidence>
<dbReference type="Proteomes" id="UP000078046">
    <property type="component" value="Unassembled WGS sequence"/>
</dbReference>
<dbReference type="GO" id="GO:0071006">
    <property type="term" value="C:U2-type catalytic step 1 spliceosome"/>
    <property type="evidence" value="ECO:0007669"/>
    <property type="project" value="UniProtKB-UniRule"/>
</dbReference>
<comment type="function">
    <text evidence="8">Part of the spliceosome which catalyzes two sequential transesterification reactions, first the excision of the non-coding intron from pre-mRNA and then the ligation of the coding exons to form the mature mRNA. Plays a role in stabilizing the structure of the spliceosome catalytic core and docking of the branch helix into the active site, producing 5'-exon and lariat intron-3'-intermediates.</text>
</comment>
<name>A0A177AYE6_9BILA</name>
<keyword evidence="3 8" id="KW-0479">Metal-binding</keyword>
<dbReference type="EMBL" id="LWCA01000763">
    <property type="protein sequence ID" value="OAF67028.1"/>
    <property type="molecule type" value="Genomic_DNA"/>
</dbReference>
<evidence type="ECO:0000256" key="2">
    <source>
        <dbReference type="ARBA" id="ARBA00022664"/>
    </source>
</evidence>
<keyword evidence="2" id="KW-0507">mRNA processing</keyword>
<keyword evidence="6" id="KW-0508">mRNA splicing</keyword>
<dbReference type="HAMAP" id="MF_03226">
    <property type="entry name" value="YJU2"/>
    <property type="match status" value="1"/>
</dbReference>
<keyword evidence="5 8" id="KW-0862">Zinc</keyword>
<dbReference type="InterPro" id="IPR007590">
    <property type="entry name" value="Saf4/Yju2"/>
</dbReference>
<organism evidence="10 11">
    <name type="scientific">Intoshia linei</name>
    <dbReference type="NCBI Taxonomy" id="1819745"/>
    <lineage>
        <taxon>Eukaryota</taxon>
        <taxon>Metazoa</taxon>
        <taxon>Spiralia</taxon>
        <taxon>Lophotrochozoa</taxon>
        <taxon>Mesozoa</taxon>
        <taxon>Orthonectida</taxon>
        <taxon>Rhopaluridae</taxon>
        <taxon>Intoshia</taxon>
    </lineage>
</organism>
<accession>A0A177AYE6</accession>
<feature type="binding site" evidence="8">
    <location>
        <position position="43"/>
    </location>
    <ligand>
        <name>Zn(2+)</name>
        <dbReference type="ChEBI" id="CHEBI:29105"/>
    </ligand>
</feature>
<dbReference type="GO" id="GO:0000349">
    <property type="term" value="P:generation of catalytic spliceosome for first transesterification step"/>
    <property type="evidence" value="ECO:0007669"/>
    <property type="project" value="UniProtKB-UniRule"/>
</dbReference>
<evidence type="ECO:0000256" key="1">
    <source>
        <dbReference type="ARBA" id="ARBA00004123"/>
    </source>
</evidence>
<gene>
    <name evidence="10" type="ORF">A3Q56_05223</name>
</gene>
<keyword evidence="7 8" id="KW-0539">Nucleus</keyword>
<evidence type="ECO:0000256" key="3">
    <source>
        <dbReference type="ARBA" id="ARBA00022723"/>
    </source>
</evidence>
<feature type="binding site" evidence="8">
    <location>
        <position position="83"/>
    </location>
    <ligand>
        <name>Zn(2+)</name>
        <dbReference type="ChEBI" id="CHEBI:29105"/>
    </ligand>
</feature>
<comment type="subcellular location">
    <subcellularLocation>
        <location evidence="1 8">Nucleus</location>
    </subcellularLocation>
</comment>
<evidence type="ECO:0000256" key="4">
    <source>
        <dbReference type="ARBA" id="ARBA00022728"/>
    </source>
</evidence>
<comment type="similarity">
    <text evidence="8">Belongs to the CWC16 family. YJU2 subfamily.</text>
</comment>
<evidence type="ECO:0000256" key="6">
    <source>
        <dbReference type="ARBA" id="ARBA00023187"/>
    </source>
</evidence>
<keyword evidence="4 8" id="KW-0747">Spliceosome</keyword>